<evidence type="ECO:0000313" key="2">
    <source>
        <dbReference type="EMBL" id="HIS67209.1"/>
    </source>
</evidence>
<dbReference type="Proteomes" id="UP000824001">
    <property type="component" value="Unassembled WGS sequence"/>
</dbReference>
<sequence>MKKRIIPLALLCVFLLTGCGLSEQWDTVREQYIDPAIERAEGDSQPEEDAVVAPNIATDRTMLEEFAPFEAVYSRLSPSPLTELEPSSSYGRLLPFGGGLVTESGRIVLDPVLESIETASFESGPGREYLAMYILQNAEGRYAVCAADGSWCSGFDYVSVYPMELGALCVTDEEANLAVCYAGDGSVVFDTANFSDRVMMAAGSVSTLAQSEGGLMLCTYQRGTKSFLRADGTALNRDQGRTSYFDDALPFSEGLAAVKNNGLWGYIDTNGEYVVQPQYEQATSFTGGCAAVYGGGMWQIIDSSGAVRLELPGVGEVTLGYGHIEAGGTYYSTSTFEPAVFYGYTGIPADGGYWVKGETGVRVFLSDGSQVYFSGAESLLGRSGELWLVELADGEQAVMDEYSRVVIYGECSFVSDEATGETYIYNPGTRTLYDADGVFVASGCAGRVIDGFAWCADSVSQGWKASEGEWIFRIPVIAAD</sequence>
<dbReference type="PANTHER" id="PTHR37841:SF1">
    <property type="entry name" value="DUF3298 DOMAIN-CONTAINING PROTEIN"/>
    <property type="match status" value="1"/>
</dbReference>
<organism evidence="2 3">
    <name type="scientific">Candidatus Scatomorpha merdipullorum</name>
    <dbReference type="NCBI Taxonomy" id="2840927"/>
    <lineage>
        <taxon>Bacteria</taxon>
        <taxon>Bacillati</taxon>
        <taxon>Bacillota</taxon>
        <taxon>Clostridia</taxon>
        <taxon>Eubacteriales</taxon>
        <taxon>Candidatus Scatomorpha</taxon>
    </lineage>
</organism>
<dbReference type="EMBL" id="DVJK01000183">
    <property type="protein sequence ID" value="HIS67209.1"/>
    <property type="molecule type" value="Genomic_DNA"/>
</dbReference>
<dbReference type="Pfam" id="PF14903">
    <property type="entry name" value="WG_beta_rep"/>
    <property type="match status" value="1"/>
</dbReference>
<evidence type="ECO:0000313" key="3">
    <source>
        <dbReference type="Proteomes" id="UP000824001"/>
    </source>
</evidence>
<reference evidence="2" key="1">
    <citation type="submission" date="2020-10" db="EMBL/GenBank/DDBJ databases">
        <authorList>
            <person name="Gilroy R."/>
        </authorList>
    </citation>
    <scope>NUCLEOTIDE SEQUENCE</scope>
    <source>
        <strain evidence="2">ChiHjej10B9-9673</strain>
    </source>
</reference>
<accession>A0A9D1JWF1</accession>
<dbReference type="SUPFAM" id="SSF69360">
    <property type="entry name" value="Cell wall binding repeat"/>
    <property type="match status" value="1"/>
</dbReference>
<dbReference type="PANTHER" id="PTHR37841">
    <property type="entry name" value="GLR2918 PROTEIN"/>
    <property type="match status" value="1"/>
</dbReference>
<comment type="caution">
    <text evidence="2">The sequence shown here is derived from an EMBL/GenBank/DDBJ whole genome shotgun (WGS) entry which is preliminary data.</text>
</comment>
<feature type="chain" id="PRO_5039117330" evidence="1">
    <location>
        <begin position="23"/>
        <end position="480"/>
    </location>
</feature>
<keyword evidence="1" id="KW-0732">Signal</keyword>
<feature type="signal peptide" evidence="1">
    <location>
        <begin position="1"/>
        <end position="22"/>
    </location>
</feature>
<dbReference type="PROSITE" id="PS51257">
    <property type="entry name" value="PROKAR_LIPOPROTEIN"/>
    <property type="match status" value="1"/>
</dbReference>
<reference evidence="2" key="2">
    <citation type="journal article" date="2021" name="PeerJ">
        <title>Extensive microbial diversity within the chicken gut microbiome revealed by metagenomics and culture.</title>
        <authorList>
            <person name="Gilroy R."/>
            <person name="Ravi A."/>
            <person name="Getino M."/>
            <person name="Pursley I."/>
            <person name="Horton D.L."/>
            <person name="Alikhan N.F."/>
            <person name="Baker D."/>
            <person name="Gharbi K."/>
            <person name="Hall N."/>
            <person name="Watson M."/>
            <person name="Adriaenssens E.M."/>
            <person name="Foster-Nyarko E."/>
            <person name="Jarju S."/>
            <person name="Secka A."/>
            <person name="Antonio M."/>
            <person name="Oren A."/>
            <person name="Chaudhuri R.R."/>
            <person name="La Ragione R."/>
            <person name="Hildebrand F."/>
            <person name="Pallen M.J."/>
        </authorList>
    </citation>
    <scope>NUCLEOTIDE SEQUENCE</scope>
    <source>
        <strain evidence="2">ChiHjej10B9-9673</strain>
    </source>
</reference>
<name>A0A9D1JWF1_9FIRM</name>
<protein>
    <submittedName>
        <fullName evidence="2">WG repeat-containing protein</fullName>
    </submittedName>
</protein>
<dbReference type="AlphaFoldDB" id="A0A9D1JWF1"/>
<dbReference type="InterPro" id="IPR032774">
    <property type="entry name" value="WG_beta_rep"/>
</dbReference>
<evidence type="ECO:0000256" key="1">
    <source>
        <dbReference type="SAM" id="SignalP"/>
    </source>
</evidence>
<gene>
    <name evidence="2" type="ORF">IAC18_06560</name>
</gene>
<proteinExistence type="predicted"/>